<dbReference type="PANTHER" id="PTHR48069">
    <property type="entry name" value="DIHYDROFOLATE REDUCTASE"/>
    <property type="match status" value="1"/>
</dbReference>
<dbReference type="CDD" id="cd00209">
    <property type="entry name" value="DHFR"/>
    <property type="match status" value="1"/>
</dbReference>
<evidence type="ECO:0000256" key="4">
    <source>
        <dbReference type="ARBA" id="ARBA00022563"/>
    </source>
</evidence>
<evidence type="ECO:0000313" key="9">
    <source>
        <dbReference type="EMBL" id="KGM12163.1"/>
    </source>
</evidence>
<evidence type="ECO:0000256" key="1">
    <source>
        <dbReference type="ARBA" id="ARBA00004903"/>
    </source>
</evidence>
<keyword evidence="10" id="KW-1185">Reference proteome</keyword>
<dbReference type="PROSITE" id="PS51330">
    <property type="entry name" value="DHFR_2"/>
    <property type="match status" value="1"/>
</dbReference>
<dbReference type="EMBL" id="AXCY01000008">
    <property type="protein sequence ID" value="KGM12163.1"/>
    <property type="molecule type" value="Genomic_DNA"/>
</dbReference>
<dbReference type="GO" id="GO:0006730">
    <property type="term" value="P:one-carbon metabolic process"/>
    <property type="evidence" value="ECO:0007669"/>
    <property type="project" value="UniProtKB-KW"/>
</dbReference>
<dbReference type="GO" id="GO:0046655">
    <property type="term" value="P:folic acid metabolic process"/>
    <property type="evidence" value="ECO:0007669"/>
    <property type="project" value="TreeGrafter"/>
</dbReference>
<reference evidence="9 10" key="1">
    <citation type="submission" date="2013-08" db="EMBL/GenBank/DDBJ databases">
        <title>Genome sequencing of Cellulomonas carbonis T26.</title>
        <authorList>
            <person name="Chen F."/>
            <person name="Li Y."/>
            <person name="Wang G."/>
        </authorList>
    </citation>
    <scope>NUCLEOTIDE SEQUENCE [LARGE SCALE GENOMIC DNA]</scope>
    <source>
        <strain evidence="9 10">T26</strain>
    </source>
</reference>
<dbReference type="GO" id="GO:0004146">
    <property type="term" value="F:dihydrofolate reductase activity"/>
    <property type="evidence" value="ECO:0007669"/>
    <property type="project" value="UniProtKB-EC"/>
</dbReference>
<dbReference type="InterPro" id="IPR012259">
    <property type="entry name" value="DHFR"/>
</dbReference>
<comment type="similarity">
    <text evidence="2 7">Belongs to the dihydrofolate reductase family.</text>
</comment>
<proteinExistence type="inferred from homology"/>
<keyword evidence="6 7" id="KW-0560">Oxidoreductase</keyword>
<evidence type="ECO:0000256" key="6">
    <source>
        <dbReference type="ARBA" id="ARBA00023002"/>
    </source>
</evidence>
<evidence type="ECO:0000256" key="3">
    <source>
        <dbReference type="ARBA" id="ARBA00012856"/>
    </source>
</evidence>
<dbReference type="Pfam" id="PF00186">
    <property type="entry name" value="DHFR_1"/>
    <property type="match status" value="1"/>
</dbReference>
<comment type="pathway">
    <text evidence="1 7">Cofactor biosynthesis; tetrahydrofolate biosynthesis; 5,6,7,8-tetrahydrofolate from 7,8-dihydrofolate: step 1/1.</text>
</comment>
<name>A0A0A0BUT9_9CELL</name>
<dbReference type="Gene3D" id="3.40.430.10">
    <property type="entry name" value="Dihydrofolate Reductase, subunit A"/>
    <property type="match status" value="1"/>
</dbReference>
<keyword evidence="5 7" id="KW-0521">NADP</keyword>
<comment type="caution">
    <text evidence="9">The sequence shown here is derived from an EMBL/GenBank/DDBJ whole genome shotgun (WGS) entry which is preliminary data.</text>
</comment>
<dbReference type="GO" id="GO:0046452">
    <property type="term" value="P:dihydrofolate metabolic process"/>
    <property type="evidence" value="ECO:0007669"/>
    <property type="project" value="TreeGrafter"/>
</dbReference>
<dbReference type="PIRSF" id="PIRSF000194">
    <property type="entry name" value="DHFR"/>
    <property type="match status" value="1"/>
</dbReference>
<feature type="domain" description="DHFR" evidence="8">
    <location>
        <begin position="3"/>
        <end position="164"/>
    </location>
</feature>
<organism evidence="9 10">
    <name type="scientific">Cellulomonas carbonis T26</name>
    <dbReference type="NCBI Taxonomy" id="947969"/>
    <lineage>
        <taxon>Bacteria</taxon>
        <taxon>Bacillati</taxon>
        <taxon>Actinomycetota</taxon>
        <taxon>Actinomycetes</taxon>
        <taxon>Micrococcales</taxon>
        <taxon>Cellulomonadaceae</taxon>
        <taxon>Cellulomonas</taxon>
    </lineage>
</organism>
<evidence type="ECO:0000256" key="2">
    <source>
        <dbReference type="ARBA" id="ARBA00009539"/>
    </source>
</evidence>
<dbReference type="UniPathway" id="UPA00077">
    <property type="reaction ID" value="UER00158"/>
</dbReference>
<evidence type="ECO:0000256" key="7">
    <source>
        <dbReference type="PIRNR" id="PIRNR000194"/>
    </source>
</evidence>
<dbReference type="SUPFAM" id="SSF53597">
    <property type="entry name" value="Dihydrofolate reductase-like"/>
    <property type="match status" value="1"/>
</dbReference>
<dbReference type="GO" id="GO:0046654">
    <property type="term" value="P:tetrahydrofolate biosynthetic process"/>
    <property type="evidence" value="ECO:0007669"/>
    <property type="project" value="UniProtKB-UniPathway"/>
</dbReference>
<comment type="function">
    <text evidence="7">Key enzyme in folate metabolism. Catalyzes an essential reaction for de novo glycine and purine synthesis, and for DNA precursor synthesis.</text>
</comment>
<dbReference type="EC" id="1.5.1.3" evidence="3 7"/>
<keyword evidence="4 7" id="KW-0554">One-carbon metabolism</keyword>
<reference evidence="9 10" key="2">
    <citation type="journal article" date="2015" name="Stand. Genomic Sci.">
        <title>Draft genome sequence of Cellulomonas carbonis T26(T) and comparative analysis of six Cellulomonas genomes.</title>
        <authorList>
            <person name="Zhuang W."/>
            <person name="Zhang S."/>
            <person name="Xia X."/>
            <person name="Wang G."/>
        </authorList>
    </citation>
    <scope>NUCLEOTIDE SEQUENCE [LARGE SCALE GENOMIC DNA]</scope>
    <source>
        <strain evidence="9 10">T26</strain>
    </source>
</reference>
<dbReference type="PANTHER" id="PTHR48069:SF3">
    <property type="entry name" value="DIHYDROFOLATE REDUCTASE"/>
    <property type="match status" value="1"/>
</dbReference>
<evidence type="ECO:0000259" key="8">
    <source>
        <dbReference type="PROSITE" id="PS51330"/>
    </source>
</evidence>
<dbReference type="InterPro" id="IPR001796">
    <property type="entry name" value="DHFR_dom"/>
</dbReference>
<dbReference type="PRINTS" id="PR00070">
    <property type="entry name" value="DHFR"/>
</dbReference>
<dbReference type="Proteomes" id="UP000029839">
    <property type="component" value="Unassembled WGS sequence"/>
</dbReference>
<dbReference type="OrthoDB" id="9804315at2"/>
<accession>A0A0A0BUT9</accession>
<gene>
    <name evidence="9" type="ORF">N868_01975</name>
</gene>
<dbReference type="RefSeq" id="WP_043603151.1">
    <property type="nucleotide sequence ID" value="NZ_AXCY01000008.1"/>
</dbReference>
<evidence type="ECO:0000313" key="10">
    <source>
        <dbReference type="Proteomes" id="UP000029839"/>
    </source>
</evidence>
<dbReference type="GO" id="GO:0005829">
    <property type="term" value="C:cytosol"/>
    <property type="evidence" value="ECO:0007669"/>
    <property type="project" value="TreeGrafter"/>
</dbReference>
<sequence>MGRLGLVWAQSRDGWIGADGGMPWHVPEDLAHFRRLTLGSPVIMGRATWDALPDRSRPLPGRENLVLSRRPDLELDGARVVGSVEAALEAVGDRDAWGIGGAQVLEALLPAADVLVVTDLDLDVAGDTPAPALDATWCTVRCEPASGWARSVGGVRYRIRTLRHAG</sequence>
<dbReference type="AlphaFoldDB" id="A0A0A0BUT9"/>
<dbReference type="GO" id="GO:0050661">
    <property type="term" value="F:NADP binding"/>
    <property type="evidence" value="ECO:0007669"/>
    <property type="project" value="InterPro"/>
</dbReference>
<comment type="catalytic activity">
    <reaction evidence="7">
        <text>(6S)-5,6,7,8-tetrahydrofolate + NADP(+) = 7,8-dihydrofolate + NADPH + H(+)</text>
        <dbReference type="Rhea" id="RHEA:15009"/>
        <dbReference type="ChEBI" id="CHEBI:15378"/>
        <dbReference type="ChEBI" id="CHEBI:57451"/>
        <dbReference type="ChEBI" id="CHEBI:57453"/>
        <dbReference type="ChEBI" id="CHEBI:57783"/>
        <dbReference type="ChEBI" id="CHEBI:58349"/>
        <dbReference type="EC" id="1.5.1.3"/>
    </reaction>
</comment>
<dbReference type="InterPro" id="IPR024072">
    <property type="entry name" value="DHFR-like_dom_sf"/>
</dbReference>
<evidence type="ECO:0000256" key="5">
    <source>
        <dbReference type="ARBA" id="ARBA00022857"/>
    </source>
</evidence>
<protein>
    <recommendedName>
        <fullName evidence="3 7">Dihydrofolate reductase</fullName>
        <ecNumber evidence="3 7">1.5.1.3</ecNumber>
    </recommendedName>
</protein>